<dbReference type="EMBL" id="RKHR01000004">
    <property type="protein sequence ID" value="ROS02044.1"/>
    <property type="molecule type" value="Genomic_DNA"/>
</dbReference>
<dbReference type="InterPro" id="IPR027417">
    <property type="entry name" value="P-loop_NTPase"/>
</dbReference>
<dbReference type="OrthoDB" id="6336411at2"/>
<dbReference type="Gene3D" id="1.20.1560.10">
    <property type="entry name" value="ABC transporter type 1, transmembrane domain"/>
    <property type="match status" value="1"/>
</dbReference>
<evidence type="ECO:0000256" key="7">
    <source>
        <dbReference type="SAM" id="Phobius"/>
    </source>
</evidence>
<dbReference type="PROSITE" id="PS00211">
    <property type="entry name" value="ABC_TRANSPORTER_1"/>
    <property type="match status" value="1"/>
</dbReference>
<dbReference type="InterPro" id="IPR003593">
    <property type="entry name" value="AAA+_ATPase"/>
</dbReference>
<dbReference type="Gene3D" id="3.40.50.300">
    <property type="entry name" value="P-loop containing nucleotide triphosphate hydrolases"/>
    <property type="match status" value="1"/>
</dbReference>
<protein>
    <submittedName>
        <fullName evidence="10">ATP-binding cassette subfamily C protein CydC</fullName>
    </submittedName>
</protein>
<dbReference type="SMART" id="SM00382">
    <property type="entry name" value="AAA"/>
    <property type="match status" value="1"/>
</dbReference>
<dbReference type="InterPro" id="IPR017871">
    <property type="entry name" value="ABC_transporter-like_CS"/>
</dbReference>
<dbReference type="SUPFAM" id="SSF52540">
    <property type="entry name" value="P-loop containing nucleoside triphosphate hydrolases"/>
    <property type="match status" value="1"/>
</dbReference>
<dbReference type="SUPFAM" id="SSF90123">
    <property type="entry name" value="ABC transporter transmembrane region"/>
    <property type="match status" value="1"/>
</dbReference>
<feature type="transmembrane region" description="Helical" evidence="7">
    <location>
        <begin position="166"/>
        <end position="183"/>
    </location>
</feature>
<feature type="transmembrane region" description="Helical" evidence="7">
    <location>
        <begin position="138"/>
        <end position="160"/>
    </location>
</feature>
<evidence type="ECO:0000313" key="11">
    <source>
        <dbReference type="Proteomes" id="UP000275394"/>
    </source>
</evidence>
<comment type="subcellular location">
    <subcellularLocation>
        <location evidence="1">Cell membrane</location>
        <topology evidence="1">Multi-pass membrane protein</topology>
    </subcellularLocation>
</comment>
<comment type="caution">
    <text evidence="10">The sequence shown here is derived from an EMBL/GenBank/DDBJ whole genome shotgun (WGS) entry which is preliminary data.</text>
</comment>
<evidence type="ECO:0000256" key="2">
    <source>
        <dbReference type="ARBA" id="ARBA00022692"/>
    </source>
</evidence>
<evidence type="ECO:0000256" key="3">
    <source>
        <dbReference type="ARBA" id="ARBA00022741"/>
    </source>
</evidence>
<dbReference type="PROSITE" id="PS50929">
    <property type="entry name" value="ABC_TM1F"/>
    <property type="match status" value="1"/>
</dbReference>
<accession>A0A3N2DQC9</accession>
<sequence length="554" mass="60595">MKQRTRLNRRRLISQQPLQLLLPLVLGLLASLAGILLLGVSGWFISASALAGVAGAGALFNYFAPGALIRLLAISRTVGRYFEQLTAHNHLLALLTELRLWVWRRMARQPADRLQRVGGQLQRLIGDIDLITRWPLQVWMPCVYSGCAALLFLAACLYIAPSLLVAVIPCLVTVLIVIPLLLARYGQRLISRQQLQASQRRSRFLNLFGALITLTIRGQWQHYGERLNALEGRQQRWEQRSQQLAIAARHGIQACVALCLCSCLLIVQPQLQDQSLQPVLLAGLLLALLGMSELFATAANCFIANAQTGVGLHRLNQLGQDACDTAPPTAKTDDIKALQLVELSGRQPGALNASPAVSLQLEHGDRLWLQGRSGSGKSTLLAVLANQLAPEHGELHYGQAALSLEQRLDYQSRIGYLNQAPYIFNQSLAANLLLGDPEASDQQLCAVLAAVGLEDWLQQQPQGLQTLLGEQGSLVSGGQARRIGLARVLLQRPTLLLLDEPFEGLDRQTIATIEEALNHAYRPAMLIIASHIAPQQLVLTHRLSLEAESEAAAL</sequence>
<evidence type="ECO:0000259" key="8">
    <source>
        <dbReference type="PROSITE" id="PS50893"/>
    </source>
</evidence>
<dbReference type="GO" id="GO:0005524">
    <property type="term" value="F:ATP binding"/>
    <property type="evidence" value="ECO:0007669"/>
    <property type="project" value="UniProtKB-KW"/>
</dbReference>
<dbReference type="RefSeq" id="WP_123712782.1">
    <property type="nucleotide sequence ID" value="NZ_RKHR01000004.1"/>
</dbReference>
<proteinExistence type="predicted"/>
<keyword evidence="4 10" id="KW-0067">ATP-binding</keyword>
<feature type="transmembrane region" description="Helical" evidence="7">
    <location>
        <begin position="51"/>
        <end position="73"/>
    </location>
</feature>
<keyword evidence="6 7" id="KW-0472">Membrane</keyword>
<gene>
    <name evidence="10" type="ORF">EDC56_2494</name>
</gene>
<dbReference type="PROSITE" id="PS50893">
    <property type="entry name" value="ABC_TRANSPORTER_2"/>
    <property type="match status" value="1"/>
</dbReference>
<evidence type="ECO:0000259" key="9">
    <source>
        <dbReference type="PROSITE" id="PS50929"/>
    </source>
</evidence>
<feature type="transmembrane region" description="Helical" evidence="7">
    <location>
        <begin position="20"/>
        <end position="45"/>
    </location>
</feature>
<keyword evidence="11" id="KW-1185">Reference proteome</keyword>
<dbReference type="GO" id="GO:0015421">
    <property type="term" value="F:ABC-type oligopeptide transporter activity"/>
    <property type="evidence" value="ECO:0007669"/>
    <property type="project" value="TreeGrafter"/>
</dbReference>
<dbReference type="Proteomes" id="UP000275394">
    <property type="component" value="Unassembled WGS sequence"/>
</dbReference>
<name>A0A3N2DQC9_9GAMM</name>
<feature type="domain" description="ABC transporter" evidence="8">
    <location>
        <begin position="338"/>
        <end position="551"/>
    </location>
</feature>
<evidence type="ECO:0000256" key="1">
    <source>
        <dbReference type="ARBA" id="ARBA00004651"/>
    </source>
</evidence>
<dbReference type="GO" id="GO:0005886">
    <property type="term" value="C:plasma membrane"/>
    <property type="evidence" value="ECO:0007669"/>
    <property type="project" value="UniProtKB-SubCell"/>
</dbReference>
<evidence type="ECO:0000256" key="4">
    <source>
        <dbReference type="ARBA" id="ARBA00022840"/>
    </source>
</evidence>
<evidence type="ECO:0000313" key="10">
    <source>
        <dbReference type="EMBL" id="ROS02044.1"/>
    </source>
</evidence>
<dbReference type="InterPro" id="IPR003439">
    <property type="entry name" value="ABC_transporter-like_ATP-bd"/>
</dbReference>
<dbReference type="PANTHER" id="PTHR43394">
    <property type="entry name" value="ATP-DEPENDENT PERMEASE MDL1, MITOCHONDRIAL"/>
    <property type="match status" value="1"/>
</dbReference>
<dbReference type="Pfam" id="PF00005">
    <property type="entry name" value="ABC_tran"/>
    <property type="match status" value="1"/>
</dbReference>
<keyword evidence="5 7" id="KW-1133">Transmembrane helix</keyword>
<dbReference type="InterPro" id="IPR011527">
    <property type="entry name" value="ABC1_TM_dom"/>
</dbReference>
<dbReference type="PANTHER" id="PTHR43394:SF1">
    <property type="entry name" value="ATP-BINDING CASSETTE SUB-FAMILY B MEMBER 10, MITOCHONDRIAL"/>
    <property type="match status" value="1"/>
</dbReference>
<feature type="domain" description="ABC transmembrane type-1" evidence="9">
    <location>
        <begin position="24"/>
        <end position="302"/>
    </location>
</feature>
<dbReference type="InterPro" id="IPR036640">
    <property type="entry name" value="ABC1_TM_sf"/>
</dbReference>
<organism evidence="10 11">
    <name type="scientific">Sinobacterium caligoides</name>
    <dbReference type="NCBI Taxonomy" id="933926"/>
    <lineage>
        <taxon>Bacteria</taxon>
        <taxon>Pseudomonadati</taxon>
        <taxon>Pseudomonadota</taxon>
        <taxon>Gammaproteobacteria</taxon>
        <taxon>Cellvibrionales</taxon>
        <taxon>Spongiibacteraceae</taxon>
        <taxon>Sinobacterium</taxon>
    </lineage>
</organism>
<dbReference type="AlphaFoldDB" id="A0A3N2DQC9"/>
<reference evidence="10 11" key="1">
    <citation type="submission" date="2018-11" db="EMBL/GenBank/DDBJ databases">
        <title>Genomic Encyclopedia of Type Strains, Phase IV (KMG-IV): sequencing the most valuable type-strain genomes for metagenomic binning, comparative biology and taxonomic classification.</title>
        <authorList>
            <person name="Goeker M."/>
        </authorList>
    </citation>
    <scope>NUCLEOTIDE SEQUENCE [LARGE SCALE GENOMIC DNA]</scope>
    <source>
        <strain evidence="10 11">DSM 100316</strain>
    </source>
</reference>
<evidence type="ECO:0000256" key="6">
    <source>
        <dbReference type="ARBA" id="ARBA00023136"/>
    </source>
</evidence>
<dbReference type="GO" id="GO:0016887">
    <property type="term" value="F:ATP hydrolysis activity"/>
    <property type="evidence" value="ECO:0007669"/>
    <property type="project" value="InterPro"/>
</dbReference>
<dbReference type="InterPro" id="IPR039421">
    <property type="entry name" value="Type_1_exporter"/>
</dbReference>
<keyword evidence="3" id="KW-0547">Nucleotide-binding</keyword>
<feature type="transmembrane region" description="Helical" evidence="7">
    <location>
        <begin position="204"/>
        <end position="223"/>
    </location>
</feature>
<keyword evidence="2 7" id="KW-0812">Transmembrane</keyword>
<evidence type="ECO:0000256" key="5">
    <source>
        <dbReference type="ARBA" id="ARBA00022989"/>
    </source>
</evidence>